<gene>
    <name evidence="2" type="ORF">WMO75_13055</name>
</gene>
<evidence type="ECO:0000313" key="2">
    <source>
        <dbReference type="EMBL" id="MEQ2359238.1"/>
    </source>
</evidence>
<dbReference type="PANTHER" id="PTHR31303">
    <property type="entry name" value="CTP-DEPENDENT DIACYLGLYCEROL KINASE 1"/>
    <property type="match status" value="1"/>
</dbReference>
<keyword evidence="3" id="KW-1185">Reference proteome</keyword>
<organism evidence="2 3">
    <name type="scientific">Blautia intestinihominis</name>
    <dbReference type="NCBI Taxonomy" id="3133152"/>
    <lineage>
        <taxon>Bacteria</taxon>
        <taxon>Bacillati</taxon>
        <taxon>Bacillota</taxon>
        <taxon>Clostridia</taxon>
        <taxon>Lachnospirales</taxon>
        <taxon>Lachnospiraceae</taxon>
        <taxon>Blautia</taxon>
    </lineage>
</organism>
<accession>A0ABV1ANY8</accession>
<evidence type="ECO:0008006" key="4">
    <source>
        <dbReference type="Google" id="ProtNLM"/>
    </source>
</evidence>
<evidence type="ECO:0000313" key="3">
    <source>
        <dbReference type="Proteomes" id="UP001446032"/>
    </source>
</evidence>
<protein>
    <recommendedName>
        <fullName evidence="4">Phosphatidate cytidylyltransferase</fullName>
    </recommendedName>
</protein>
<dbReference type="RefSeq" id="WP_227222861.1">
    <property type="nucleotide sequence ID" value="NZ_JBBMEI010000044.1"/>
</dbReference>
<reference evidence="2 3" key="1">
    <citation type="submission" date="2024-03" db="EMBL/GenBank/DDBJ databases">
        <title>Human intestinal bacterial collection.</title>
        <authorList>
            <person name="Pauvert C."/>
            <person name="Hitch T.C.A."/>
            <person name="Clavel T."/>
        </authorList>
    </citation>
    <scope>NUCLEOTIDE SEQUENCE [LARGE SCALE GENOMIC DNA]</scope>
    <source>
        <strain evidence="2 3">CLA-AA-H95</strain>
    </source>
</reference>
<dbReference type="InterPro" id="IPR037997">
    <property type="entry name" value="Dgk1-like"/>
</dbReference>
<feature type="transmembrane region" description="Helical" evidence="1">
    <location>
        <begin position="91"/>
        <end position="109"/>
    </location>
</feature>
<sequence length="214" mass="23688">MRNVIGVVASVAYIVGVLAFSSKMKCFGLEFSRKFAHMMVANWWFIGNYIFDNVIACSTVPIIIGTVMALSYKYSWFDGVERPGQKKSFGTVYYFISLLLLVNISFRLYGNMIPMGIYFMPLGYGDGMAALVGKKFHKGIYNVRGSQKSVSGSLAMFLVSFMTMYGYSVIYDLNYSVQKLLALSVAAAVIEAVSIKGSDNITIPLGTYIVSFII</sequence>
<keyword evidence="1" id="KW-0812">Transmembrane</keyword>
<keyword evidence="1" id="KW-0472">Membrane</keyword>
<evidence type="ECO:0000256" key="1">
    <source>
        <dbReference type="SAM" id="Phobius"/>
    </source>
</evidence>
<comment type="caution">
    <text evidence="2">The sequence shown here is derived from an EMBL/GenBank/DDBJ whole genome shotgun (WGS) entry which is preliminary data.</text>
</comment>
<dbReference type="Proteomes" id="UP001446032">
    <property type="component" value="Unassembled WGS sequence"/>
</dbReference>
<feature type="transmembrane region" description="Helical" evidence="1">
    <location>
        <begin position="154"/>
        <end position="171"/>
    </location>
</feature>
<proteinExistence type="predicted"/>
<feature type="transmembrane region" description="Helical" evidence="1">
    <location>
        <begin position="43"/>
        <end position="70"/>
    </location>
</feature>
<dbReference type="PANTHER" id="PTHR31303:SF1">
    <property type="entry name" value="CTP-DEPENDENT DIACYLGLYCEROL KINASE 1"/>
    <property type="match status" value="1"/>
</dbReference>
<keyword evidence="1" id="KW-1133">Transmembrane helix</keyword>
<dbReference type="EMBL" id="JBBMEI010000044">
    <property type="protein sequence ID" value="MEQ2359238.1"/>
    <property type="molecule type" value="Genomic_DNA"/>
</dbReference>
<name>A0ABV1ANY8_9FIRM</name>